<accession>A0A1E3HWM9</accession>
<evidence type="ECO:0008006" key="4">
    <source>
        <dbReference type="Google" id="ProtNLM"/>
    </source>
</evidence>
<evidence type="ECO:0000313" key="2">
    <source>
        <dbReference type="EMBL" id="ODN80697.1"/>
    </source>
</evidence>
<evidence type="ECO:0000313" key="3">
    <source>
        <dbReference type="Proteomes" id="UP000094065"/>
    </source>
</evidence>
<dbReference type="PANTHER" id="PTHR14303:SF0">
    <property type="entry name" value="DNA POLYMERASE DELTA SUBUNIT 4"/>
    <property type="match status" value="1"/>
</dbReference>
<keyword evidence="3" id="KW-1185">Reference proteome</keyword>
<protein>
    <recommendedName>
        <fullName evidence="4">DNA polymerase delta subunit 4</fullName>
    </recommendedName>
</protein>
<name>A0A1E3HWM9_9TREE</name>
<evidence type="ECO:0000256" key="1">
    <source>
        <dbReference type="SAM" id="MobiDB-lite"/>
    </source>
</evidence>
<dbReference type="STRING" id="1295533.A0A1E3HWM9"/>
<dbReference type="InterPro" id="IPR007218">
    <property type="entry name" value="DNA_pol_delta_4"/>
</dbReference>
<dbReference type="EMBL" id="AWGJ01000004">
    <property type="protein sequence ID" value="ODN80697.1"/>
    <property type="molecule type" value="Genomic_DNA"/>
</dbReference>
<dbReference type="GO" id="GO:0000731">
    <property type="term" value="P:DNA synthesis involved in DNA repair"/>
    <property type="evidence" value="ECO:0007669"/>
    <property type="project" value="InterPro"/>
</dbReference>
<dbReference type="AlphaFoldDB" id="A0A1E3HWM9"/>
<dbReference type="Pfam" id="PF04081">
    <property type="entry name" value="DNA_pol_delta_4"/>
    <property type="match status" value="1"/>
</dbReference>
<dbReference type="GO" id="GO:0003887">
    <property type="term" value="F:DNA-directed DNA polymerase activity"/>
    <property type="evidence" value="ECO:0007669"/>
    <property type="project" value="TreeGrafter"/>
</dbReference>
<dbReference type="Proteomes" id="UP000094065">
    <property type="component" value="Unassembled WGS sequence"/>
</dbReference>
<reference evidence="2 3" key="1">
    <citation type="submission" date="2016-06" db="EMBL/GenBank/DDBJ databases">
        <title>Evolution of pathogenesis and genome organization in the Tremellales.</title>
        <authorList>
            <person name="Cuomo C."/>
            <person name="Litvintseva A."/>
            <person name="Heitman J."/>
            <person name="Chen Y."/>
            <person name="Sun S."/>
            <person name="Springer D."/>
            <person name="Dromer F."/>
            <person name="Young S."/>
            <person name="Zeng Q."/>
            <person name="Chapman S."/>
            <person name="Gujja S."/>
            <person name="Saif S."/>
            <person name="Birren B."/>
        </authorList>
    </citation>
    <scope>NUCLEOTIDE SEQUENCE [LARGE SCALE GENOMIC DNA]</scope>
    <source>
        <strain evidence="2 3">CBS 6039</strain>
    </source>
</reference>
<feature type="compositionally biased region" description="Polar residues" evidence="1">
    <location>
        <begin position="28"/>
        <end position="56"/>
    </location>
</feature>
<organism evidence="2 3">
    <name type="scientific">Cryptococcus amylolentus CBS 6039</name>
    <dbReference type="NCBI Taxonomy" id="1295533"/>
    <lineage>
        <taxon>Eukaryota</taxon>
        <taxon>Fungi</taxon>
        <taxon>Dikarya</taxon>
        <taxon>Basidiomycota</taxon>
        <taxon>Agaricomycotina</taxon>
        <taxon>Tremellomycetes</taxon>
        <taxon>Tremellales</taxon>
        <taxon>Cryptococcaceae</taxon>
        <taxon>Cryptococcus</taxon>
    </lineage>
</organism>
<dbReference type="GeneID" id="30154174"/>
<comment type="caution">
    <text evidence="2">The sequence shown here is derived from an EMBL/GenBank/DDBJ whole genome shotgun (WGS) entry which is preliminary data.</text>
</comment>
<dbReference type="RefSeq" id="XP_018995263.1">
    <property type="nucleotide sequence ID" value="XM_019136594.1"/>
</dbReference>
<dbReference type="GO" id="GO:0006261">
    <property type="term" value="P:DNA-templated DNA replication"/>
    <property type="evidence" value="ECO:0007669"/>
    <property type="project" value="TreeGrafter"/>
</dbReference>
<proteinExistence type="predicted"/>
<dbReference type="OrthoDB" id="337486at2759"/>
<feature type="region of interest" description="Disordered" evidence="1">
    <location>
        <begin position="1"/>
        <end position="94"/>
    </location>
</feature>
<dbReference type="PANTHER" id="PTHR14303">
    <property type="entry name" value="DNA POLYMERASE DELTA SUBUNIT 4"/>
    <property type="match status" value="1"/>
</dbReference>
<gene>
    <name evidence="2" type="ORF">L202_02865</name>
</gene>
<sequence>MPPKKSLAASSRTSGRTKKAAGVAQPILSFQSQGKPSRGATSKTKPSLQKQSSSVSIPGAKAAEGDDDDIQVVDEPQGTKDESAKGGKKSQLKVKSKEWSKVLKEAKAAMGDLEPIHAGPDTHNDIHHILRVFDLSTKYGPCVGIPRLQRWERAKQWGLDPPDEIRAILTTQQGEDDASYRENVLSAWL</sequence>
<dbReference type="GO" id="GO:0043625">
    <property type="term" value="C:delta DNA polymerase complex"/>
    <property type="evidence" value="ECO:0007669"/>
    <property type="project" value="TreeGrafter"/>
</dbReference>